<dbReference type="STRING" id="1189621.A3SI_14694"/>
<gene>
    <name evidence="1" type="ORF">A3SI_14694</name>
</gene>
<dbReference type="Proteomes" id="UP000005551">
    <property type="component" value="Unassembled WGS sequence"/>
</dbReference>
<name>I5BZM3_9BACT</name>
<protein>
    <submittedName>
        <fullName evidence="1">Peptidase M23</fullName>
    </submittedName>
</protein>
<evidence type="ECO:0000313" key="2">
    <source>
        <dbReference type="Proteomes" id="UP000005551"/>
    </source>
</evidence>
<sequence>MPLSLDSRVNGKHQRLRLPLRATTDGYALPSSAPIRLQGPVGLEIFAQDKMNDVHHIFGVPHYLLEASDLGLCFQSRVEHVDYSYGRQYYLHTHLQRYTKLFRLNPANRLPYYGPEAKMASFTSPRAWRLPSCYRLGMGIRICPPFA</sequence>
<organism evidence="1 2">
    <name type="scientific">Nitritalea halalkaliphila LW7</name>
    <dbReference type="NCBI Taxonomy" id="1189621"/>
    <lineage>
        <taxon>Bacteria</taxon>
        <taxon>Pseudomonadati</taxon>
        <taxon>Bacteroidota</taxon>
        <taxon>Cytophagia</taxon>
        <taxon>Cytophagales</taxon>
        <taxon>Cyclobacteriaceae</taxon>
        <taxon>Nitritalea</taxon>
    </lineage>
</organism>
<dbReference type="AlphaFoldDB" id="I5BZM3"/>
<keyword evidence="2" id="KW-1185">Reference proteome</keyword>
<proteinExistence type="predicted"/>
<evidence type="ECO:0000313" key="1">
    <source>
        <dbReference type="EMBL" id="EIM75025.1"/>
    </source>
</evidence>
<dbReference type="RefSeq" id="WP_009056189.1">
    <property type="nucleotide sequence ID" value="NZ_AJYA01000036.1"/>
</dbReference>
<accession>I5BZM3</accession>
<comment type="caution">
    <text evidence="1">The sequence shown here is derived from an EMBL/GenBank/DDBJ whole genome shotgun (WGS) entry which is preliminary data.</text>
</comment>
<reference evidence="1 2" key="1">
    <citation type="submission" date="2012-05" db="EMBL/GenBank/DDBJ databases">
        <title>Genome sequence of Nitritalea halalkaliphila LW7.</title>
        <authorList>
            <person name="Jangir P.K."/>
            <person name="Singh A."/>
            <person name="Shivaji S."/>
            <person name="Sharma R."/>
        </authorList>
    </citation>
    <scope>NUCLEOTIDE SEQUENCE [LARGE SCALE GENOMIC DNA]</scope>
    <source>
        <strain evidence="1 2">LW7</strain>
    </source>
</reference>
<dbReference type="EMBL" id="AJYA01000036">
    <property type="protein sequence ID" value="EIM75025.1"/>
    <property type="molecule type" value="Genomic_DNA"/>
</dbReference>